<dbReference type="SUPFAM" id="SSF52788">
    <property type="entry name" value="Phosphotyrosine protein phosphatases I"/>
    <property type="match status" value="1"/>
</dbReference>
<keyword evidence="4" id="KW-1185">Reference proteome</keyword>
<dbReference type="SUPFAM" id="SSF46785">
    <property type="entry name" value="Winged helix' DNA-binding domain"/>
    <property type="match status" value="1"/>
</dbReference>
<dbReference type="Pfam" id="PF01451">
    <property type="entry name" value="LMWPc"/>
    <property type="match status" value="1"/>
</dbReference>
<proteinExistence type="predicted"/>
<accession>A0ABP9WWZ6</accession>
<evidence type="ECO:0000313" key="3">
    <source>
        <dbReference type="EMBL" id="GAA5527735.1"/>
    </source>
</evidence>
<evidence type="ECO:0000256" key="1">
    <source>
        <dbReference type="ARBA" id="ARBA00022849"/>
    </source>
</evidence>
<dbReference type="Gene3D" id="3.40.50.2300">
    <property type="match status" value="1"/>
</dbReference>
<name>A0ABP9WWZ6_9CHLR</name>
<dbReference type="PROSITE" id="PS50987">
    <property type="entry name" value="HTH_ARSR_2"/>
    <property type="match status" value="1"/>
</dbReference>
<dbReference type="PANTHER" id="PTHR43428">
    <property type="entry name" value="ARSENATE REDUCTASE"/>
    <property type="match status" value="1"/>
</dbReference>
<dbReference type="CDD" id="cd16345">
    <property type="entry name" value="LMWP_ArsC"/>
    <property type="match status" value="1"/>
</dbReference>
<feature type="domain" description="HTH arsR-type" evidence="2">
    <location>
        <begin position="1"/>
        <end position="97"/>
    </location>
</feature>
<protein>
    <submittedName>
        <fullName evidence="3">Arsenate reductase</fullName>
    </submittedName>
</protein>
<dbReference type="Proteomes" id="UP001428290">
    <property type="component" value="Unassembled WGS sequence"/>
</dbReference>
<sequence length="257" mass="28805">MQSLGLEPPAVLKLLAHDLRWRLLQLLVHSDYRVHECVAVLQAPMNVVSYHLRLLREAALVIERRSEADGRDVYYHLDLPTLQTAYQASAQALHPDLDPFAGKSTSQTYQLTKPVRILYLCTHNSARSQLAEAITRHIGGSMLDVVSAGTQPAEVHHLVLATLAEKKISSAGLYSKALQPYLEQDFDYVITVCDRAREQCPTLAGHPTSMHWSFADPLRETSELAQAAAIETTAQQLMTRIRFLLTTIERQQREGSK</sequence>
<evidence type="ECO:0000259" key="2">
    <source>
        <dbReference type="PROSITE" id="PS50987"/>
    </source>
</evidence>
<gene>
    <name evidence="3" type="primary">arsC</name>
    <name evidence="3" type="ORF">Hgul01_01528</name>
</gene>
<dbReference type="InterPro" id="IPR036390">
    <property type="entry name" value="WH_DNA-bd_sf"/>
</dbReference>
<dbReference type="SMART" id="SM00418">
    <property type="entry name" value="HTH_ARSR"/>
    <property type="match status" value="1"/>
</dbReference>
<dbReference type="InterPro" id="IPR036388">
    <property type="entry name" value="WH-like_DNA-bd_sf"/>
</dbReference>
<dbReference type="PANTHER" id="PTHR43428:SF1">
    <property type="entry name" value="ARSENATE REDUCTASE"/>
    <property type="match status" value="1"/>
</dbReference>
<dbReference type="SMART" id="SM00226">
    <property type="entry name" value="LMWPc"/>
    <property type="match status" value="1"/>
</dbReference>
<organism evidence="3 4">
    <name type="scientific">Herpetosiphon gulosus</name>
    <dbReference type="NCBI Taxonomy" id="1973496"/>
    <lineage>
        <taxon>Bacteria</taxon>
        <taxon>Bacillati</taxon>
        <taxon>Chloroflexota</taxon>
        <taxon>Chloroflexia</taxon>
        <taxon>Herpetosiphonales</taxon>
        <taxon>Herpetosiphonaceae</taxon>
        <taxon>Herpetosiphon</taxon>
    </lineage>
</organism>
<evidence type="ECO:0000313" key="4">
    <source>
        <dbReference type="Proteomes" id="UP001428290"/>
    </source>
</evidence>
<dbReference type="EMBL" id="BAABRU010000004">
    <property type="protein sequence ID" value="GAA5527735.1"/>
    <property type="molecule type" value="Genomic_DNA"/>
</dbReference>
<dbReference type="InterPro" id="IPR011991">
    <property type="entry name" value="ArsR-like_HTH"/>
</dbReference>
<dbReference type="InterPro" id="IPR001845">
    <property type="entry name" value="HTH_ArsR_DNA-bd_dom"/>
</dbReference>
<keyword evidence="1" id="KW-0059">Arsenical resistance</keyword>
<dbReference type="Gene3D" id="1.10.10.10">
    <property type="entry name" value="Winged helix-like DNA-binding domain superfamily/Winged helix DNA-binding domain"/>
    <property type="match status" value="1"/>
</dbReference>
<dbReference type="RefSeq" id="WP_345721351.1">
    <property type="nucleotide sequence ID" value="NZ_BAABRU010000004.1"/>
</dbReference>
<dbReference type="CDD" id="cd00090">
    <property type="entry name" value="HTH_ARSR"/>
    <property type="match status" value="1"/>
</dbReference>
<dbReference type="InterPro" id="IPR023485">
    <property type="entry name" value="Ptyr_pPase"/>
</dbReference>
<dbReference type="InterPro" id="IPR036196">
    <property type="entry name" value="Ptyr_pPase_sf"/>
</dbReference>
<comment type="caution">
    <text evidence="3">The sequence shown here is derived from an EMBL/GenBank/DDBJ whole genome shotgun (WGS) entry which is preliminary data.</text>
</comment>
<reference evidence="3 4" key="1">
    <citation type="submission" date="2024-02" db="EMBL/GenBank/DDBJ databases">
        <title>Herpetosiphon gulosus NBRC 112829.</title>
        <authorList>
            <person name="Ichikawa N."/>
            <person name="Katano-Makiyama Y."/>
            <person name="Hidaka K."/>
        </authorList>
    </citation>
    <scope>NUCLEOTIDE SEQUENCE [LARGE SCALE GENOMIC DNA]</scope>
    <source>
        <strain evidence="3 4">NBRC 112829</strain>
    </source>
</reference>